<dbReference type="Pfam" id="PF00155">
    <property type="entry name" value="Aminotran_1_2"/>
    <property type="match status" value="1"/>
</dbReference>
<dbReference type="EMBL" id="KZ805321">
    <property type="protein sequence ID" value="PVI04406.1"/>
    <property type="molecule type" value="Genomic_DNA"/>
</dbReference>
<dbReference type="GO" id="GO:0006520">
    <property type="term" value="P:amino acid metabolic process"/>
    <property type="evidence" value="ECO:0007669"/>
    <property type="project" value="TreeGrafter"/>
</dbReference>
<proteinExistence type="inferred from homology"/>
<keyword evidence="3" id="KW-0032">Aminotransferase</keyword>
<reference evidence="7 8" key="1">
    <citation type="journal article" date="2018" name="Sci. Rep.">
        <title>Comparative genomics provides insights into the lifestyle and reveals functional heterogeneity of dark septate endophytic fungi.</title>
        <authorList>
            <person name="Knapp D.G."/>
            <person name="Nemeth J.B."/>
            <person name="Barry K."/>
            <person name="Hainaut M."/>
            <person name="Henrissat B."/>
            <person name="Johnson J."/>
            <person name="Kuo A."/>
            <person name="Lim J.H.P."/>
            <person name="Lipzen A."/>
            <person name="Nolan M."/>
            <person name="Ohm R.A."/>
            <person name="Tamas L."/>
            <person name="Grigoriev I.V."/>
            <person name="Spatafora J.W."/>
            <person name="Nagy L.G."/>
            <person name="Kovacs G.M."/>
        </authorList>
    </citation>
    <scope>NUCLEOTIDE SEQUENCE [LARGE SCALE GENOMIC DNA]</scope>
    <source>
        <strain evidence="7 8">DSE2036</strain>
    </source>
</reference>
<dbReference type="InterPro" id="IPR004839">
    <property type="entry name" value="Aminotransferase_I/II_large"/>
</dbReference>
<dbReference type="GO" id="GO:0030170">
    <property type="term" value="F:pyridoxal phosphate binding"/>
    <property type="evidence" value="ECO:0007669"/>
    <property type="project" value="InterPro"/>
</dbReference>
<dbReference type="Gene3D" id="3.90.1150.10">
    <property type="entry name" value="Aspartate Aminotransferase, domain 1"/>
    <property type="match status" value="1"/>
</dbReference>
<dbReference type="InterPro" id="IPR050478">
    <property type="entry name" value="Ethylene_sulfur-biosynth"/>
</dbReference>
<dbReference type="SUPFAM" id="SSF53383">
    <property type="entry name" value="PLP-dependent transferases"/>
    <property type="match status" value="1"/>
</dbReference>
<dbReference type="InterPro" id="IPR015424">
    <property type="entry name" value="PyrdxlP-dep_Trfase"/>
</dbReference>
<keyword evidence="8" id="KW-1185">Reference proteome</keyword>
<dbReference type="Gene3D" id="3.40.640.10">
    <property type="entry name" value="Type I PLP-dependent aspartate aminotransferase-like (Major domain)"/>
    <property type="match status" value="1"/>
</dbReference>
<keyword evidence="4 7" id="KW-0808">Transferase</keyword>
<evidence type="ECO:0000256" key="4">
    <source>
        <dbReference type="ARBA" id="ARBA00022679"/>
    </source>
</evidence>
<evidence type="ECO:0000259" key="6">
    <source>
        <dbReference type="Pfam" id="PF00155"/>
    </source>
</evidence>
<dbReference type="InterPro" id="IPR015422">
    <property type="entry name" value="PyrdxlP-dep_Trfase_small"/>
</dbReference>
<dbReference type="PANTHER" id="PTHR43795">
    <property type="entry name" value="BIFUNCTIONAL ASPARTATE AMINOTRANSFERASE AND GLUTAMATE/ASPARTATE-PREPHENATE AMINOTRANSFERASE-RELATED"/>
    <property type="match status" value="1"/>
</dbReference>
<evidence type="ECO:0000313" key="8">
    <source>
        <dbReference type="Proteomes" id="UP000244855"/>
    </source>
</evidence>
<evidence type="ECO:0000313" key="7">
    <source>
        <dbReference type="EMBL" id="PVI04406.1"/>
    </source>
</evidence>
<comment type="similarity">
    <text evidence="2">Belongs to the class-I pyridoxal-phosphate-dependent aminotransferase family.</text>
</comment>
<dbReference type="Proteomes" id="UP000244855">
    <property type="component" value="Unassembled WGS sequence"/>
</dbReference>
<evidence type="ECO:0000256" key="1">
    <source>
        <dbReference type="ARBA" id="ARBA00001933"/>
    </source>
</evidence>
<dbReference type="PANTHER" id="PTHR43795:SF32">
    <property type="entry name" value="AMINOTRANSFERASE GLII-RELATED"/>
    <property type="match status" value="1"/>
</dbReference>
<evidence type="ECO:0000256" key="2">
    <source>
        <dbReference type="ARBA" id="ARBA00007441"/>
    </source>
</evidence>
<dbReference type="OrthoDB" id="7042322at2759"/>
<dbReference type="PRINTS" id="PR00753">
    <property type="entry name" value="ACCSYNTHASE"/>
</dbReference>
<sequence length="434" mass="47989">MESIAMEPGLSARMTWAMDASLPLGPATFPSQRNESSAVINLSNAQNEVLRPELLQLFKTVVDNNLGEQVFAHPSSLGGDATLREAVTSFLNRYFHPVHPVQPEQIVLTAGASDAIESVIQAICDPDDYVLIPGPHWDGYTTLLKSRSVNAVVAHPPTYTNHDNYLLPSLQAAYDFSDNKSRIKAVLLCNPQNPTSKCYDKISIVECMEFCQERGLHFISDETLALCSLQNPPKNSTPFVSALSLTEPLRPQGAVKIDPGRVHVIWTASKLFGCSGFRVGCLISQQNPELINSVSTLTWGHVNGVAALYVSSLLNWSQLPTIIALNSERLTISCRLLEGFLSQWNVEFIRPTNGIVLFAKLAKKARSGEEEIKFCRRLAVYGLRVSPGYIYNGVEREFGWVRIRFSCSRNAMERAIEGITGFLKAEGYQPLRST</sequence>
<name>A0A2V1E274_9PLEO</name>
<gene>
    <name evidence="7" type="ORF">DM02DRAFT_176072</name>
</gene>
<keyword evidence="5" id="KW-0663">Pyridoxal phosphate</keyword>
<feature type="domain" description="Aminotransferase class I/classII large" evidence="6">
    <location>
        <begin position="76"/>
        <end position="419"/>
    </location>
</feature>
<dbReference type="InterPro" id="IPR015421">
    <property type="entry name" value="PyrdxlP-dep_Trfase_major"/>
</dbReference>
<evidence type="ECO:0000256" key="3">
    <source>
        <dbReference type="ARBA" id="ARBA00022576"/>
    </source>
</evidence>
<evidence type="ECO:0000256" key="5">
    <source>
        <dbReference type="ARBA" id="ARBA00022898"/>
    </source>
</evidence>
<comment type="cofactor">
    <cofactor evidence="1">
        <name>pyridoxal 5'-phosphate</name>
        <dbReference type="ChEBI" id="CHEBI:597326"/>
    </cofactor>
</comment>
<dbReference type="STRING" id="97972.A0A2V1E274"/>
<dbReference type="GO" id="GO:0008483">
    <property type="term" value="F:transaminase activity"/>
    <property type="evidence" value="ECO:0007669"/>
    <property type="project" value="UniProtKB-KW"/>
</dbReference>
<protein>
    <submittedName>
        <fullName evidence="7">PLP-dependent transferase</fullName>
    </submittedName>
</protein>
<accession>A0A2V1E274</accession>
<dbReference type="AlphaFoldDB" id="A0A2V1E274"/>
<dbReference type="CDD" id="cd00609">
    <property type="entry name" value="AAT_like"/>
    <property type="match status" value="1"/>
</dbReference>
<organism evidence="7 8">
    <name type="scientific">Periconia macrospinosa</name>
    <dbReference type="NCBI Taxonomy" id="97972"/>
    <lineage>
        <taxon>Eukaryota</taxon>
        <taxon>Fungi</taxon>
        <taxon>Dikarya</taxon>
        <taxon>Ascomycota</taxon>
        <taxon>Pezizomycotina</taxon>
        <taxon>Dothideomycetes</taxon>
        <taxon>Pleosporomycetidae</taxon>
        <taxon>Pleosporales</taxon>
        <taxon>Massarineae</taxon>
        <taxon>Periconiaceae</taxon>
        <taxon>Periconia</taxon>
    </lineage>
</organism>